<evidence type="ECO:0000256" key="4">
    <source>
        <dbReference type="ARBA" id="ARBA00023004"/>
    </source>
</evidence>
<dbReference type="SUPFAM" id="SSF51905">
    <property type="entry name" value="FAD/NAD(P)-binding domain"/>
    <property type="match status" value="1"/>
</dbReference>
<dbReference type="PRINTS" id="PR00368">
    <property type="entry name" value="FADPNR"/>
</dbReference>
<evidence type="ECO:0000313" key="6">
    <source>
        <dbReference type="EMBL" id="QIU94037.1"/>
    </source>
</evidence>
<reference evidence="6 7" key="1">
    <citation type="submission" date="2020-03" db="EMBL/GenBank/DDBJ databases">
        <title>Genomic analysis of Bacteroides faecium CBA7301.</title>
        <authorList>
            <person name="Kim J."/>
            <person name="Roh S.W."/>
        </authorList>
    </citation>
    <scope>NUCLEOTIDE SEQUENCE [LARGE SCALE GENOMIC DNA]</scope>
    <source>
        <strain evidence="6 7">CBA7301</strain>
    </source>
</reference>
<name>A0A6H0KNS6_9BACE</name>
<dbReference type="RefSeq" id="WP_167961728.1">
    <property type="nucleotide sequence ID" value="NZ_CP050831.1"/>
</dbReference>
<dbReference type="EMBL" id="CP050831">
    <property type="protein sequence ID" value="QIU94037.1"/>
    <property type="molecule type" value="Genomic_DNA"/>
</dbReference>
<keyword evidence="4" id="KW-0408">Iron</keyword>
<dbReference type="Proteomes" id="UP000501780">
    <property type="component" value="Chromosome"/>
</dbReference>
<dbReference type="InterPro" id="IPR036188">
    <property type="entry name" value="FAD/NAD-bd_sf"/>
</dbReference>
<dbReference type="GO" id="GO:0051539">
    <property type="term" value="F:4 iron, 4 sulfur cluster binding"/>
    <property type="evidence" value="ECO:0007669"/>
    <property type="project" value="UniProtKB-KW"/>
</dbReference>
<gene>
    <name evidence="6" type="ORF">BacF7301_07705</name>
</gene>
<dbReference type="AlphaFoldDB" id="A0A6H0KNS6"/>
<keyword evidence="1" id="KW-0004">4Fe-4S</keyword>
<dbReference type="InterPro" id="IPR039650">
    <property type="entry name" value="HdrA-like"/>
</dbReference>
<accession>A0A6H0KNS6</accession>
<dbReference type="GO" id="GO:0046872">
    <property type="term" value="F:metal ion binding"/>
    <property type="evidence" value="ECO:0007669"/>
    <property type="project" value="UniProtKB-KW"/>
</dbReference>
<proteinExistence type="predicted"/>
<dbReference type="Gene3D" id="3.50.50.60">
    <property type="entry name" value="FAD/NAD(P)-binding domain"/>
    <property type="match status" value="1"/>
</dbReference>
<evidence type="ECO:0000256" key="2">
    <source>
        <dbReference type="ARBA" id="ARBA00022723"/>
    </source>
</evidence>
<dbReference type="KEGG" id="bfc:BacF7301_07705"/>
<keyword evidence="2" id="KW-0479">Metal-binding</keyword>
<evidence type="ECO:0000256" key="5">
    <source>
        <dbReference type="ARBA" id="ARBA00023014"/>
    </source>
</evidence>
<keyword evidence="7" id="KW-1185">Reference proteome</keyword>
<keyword evidence="5" id="KW-0411">Iron-sulfur</keyword>
<keyword evidence="3" id="KW-0560">Oxidoreductase</keyword>
<sequence>MERRKFIQRMALLGGGIALSGFSSVQGSSVENTRKNSYQFTPKNIKYDKSWDVIIVGGGPSGCAAAIAAAREGARTLLIEAMGALGGMGTLGLIPAWCPFTDKEKIIYRGIAERVLMESKKGVPHISKKQLDWVPIHAEYLKKVYDDMVLASGAKVLFYTRVADVIKNADDEIDAIIVANKNGLTAYKAKVYVDCTGDGDISAWAGASFQKGDEKGKMQSATLCFMLDNVNKETYQNTFKPTYEEMKKSLTAMIATKKYPLLDTHFNNVFVTQNSVQFNAGHIHNMDGTDAEKLSAGAIKGRKIAEEALRALRETYPDTFGQSSLTNTASLVGIREGRRILGDYTLTIDDWKDRRTFEDEIGRNCYYIDVHSKKVSIPRYKKGESHGIPYRVLTPKGMKNLLTAGRCISADHLIYGSVRIMPASLVTGEAAGMAAAHAVLMTRPDVHDVDVQKLRKRLKDEGQYFL</sequence>
<dbReference type="PANTHER" id="PTHR43498">
    <property type="entry name" value="FERREDOXIN:COB-COM HETERODISULFIDE REDUCTASE SUBUNIT A"/>
    <property type="match status" value="1"/>
</dbReference>
<dbReference type="GO" id="GO:0016491">
    <property type="term" value="F:oxidoreductase activity"/>
    <property type="evidence" value="ECO:0007669"/>
    <property type="project" value="UniProtKB-KW"/>
</dbReference>
<evidence type="ECO:0000256" key="1">
    <source>
        <dbReference type="ARBA" id="ARBA00022485"/>
    </source>
</evidence>
<protein>
    <submittedName>
        <fullName evidence="6">FAD-dependent oxidoreductase</fullName>
    </submittedName>
</protein>
<evidence type="ECO:0000313" key="7">
    <source>
        <dbReference type="Proteomes" id="UP000501780"/>
    </source>
</evidence>
<organism evidence="6 7">
    <name type="scientific">Bacteroides faecium</name>
    <dbReference type="NCBI Taxonomy" id="2715212"/>
    <lineage>
        <taxon>Bacteria</taxon>
        <taxon>Pseudomonadati</taxon>
        <taxon>Bacteroidota</taxon>
        <taxon>Bacteroidia</taxon>
        <taxon>Bacteroidales</taxon>
        <taxon>Bacteroidaceae</taxon>
        <taxon>Bacteroides</taxon>
    </lineage>
</organism>
<dbReference type="Pfam" id="PF12831">
    <property type="entry name" value="FAD_oxidored"/>
    <property type="match status" value="1"/>
</dbReference>
<evidence type="ECO:0000256" key="3">
    <source>
        <dbReference type="ARBA" id="ARBA00023002"/>
    </source>
</evidence>
<dbReference type="PANTHER" id="PTHR43498:SF1">
    <property type="entry name" value="COB--COM HETERODISULFIDE REDUCTASE IRON-SULFUR SUBUNIT A"/>
    <property type="match status" value="1"/>
</dbReference>
<dbReference type="PRINTS" id="PR00469">
    <property type="entry name" value="PNDRDTASEII"/>
</dbReference>